<dbReference type="EMBL" id="SCFB01000007">
    <property type="protein sequence ID" value="RZI45750.1"/>
    <property type="molecule type" value="Genomic_DNA"/>
</dbReference>
<keyword evidence="2 8" id="KW-1134">Transmembrane beta strand</keyword>
<dbReference type="InterPro" id="IPR010827">
    <property type="entry name" value="BamA/TamA_POTRA"/>
</dbReference>
<proteinExistence type="inferred from homology"/>
<dbReference type="InterPro" id="IPR039910">
    <property type="entry name" value="D15-like"/>
</dbReference>
<evidence type="ECO:0000256" key="3">
    <source>
        <dbReference type="ARBA" id="ARBA00022692"/>
    </source>
</evidence>
<dbReference type="Proteomes" id="UP000293550">
    <property type="component" value="Unassembled WGS sequence"/>
</dbReference>
<dbReference type="PROSITE" id="PS51779">
    <property type="entry name" value="POTRA"/>
    <property type="match status" value="4"/>
</dbReference>
<dbReference type="PIRSF" id="PIRSF006076">
    <property type="entry name" value="OM_assembly_OMP85"/>
    <property type="match status" value="1"/>
</dbReference>
<comment type="subcellular location">
    <subcellularLocation>
        <location evidence="8">Cell outer membrane</location>
    </subcellularLocation>
    <subcellularLocation>
        <location evidence="1">Membrane</location>
    </subcellularLocation>
</comment>
<dbReference type="GO" id="GO:0051205">
    <property type="term" value="P:protein insertion into membrane"/>
    <property type="evidence" value="ECO:0007669"/>
    <property type="project" value="UniProtKB-UniRule"/>
</dbReference>
<dbReference type="RefSeq" id="WP_130154326.1">
    <property type="nucleotide sequence ID" value="NZ_SCFB01000007.1"/>
</dbReference>
<evidence type="ECO:0000256" key="7">
    <source>
        <dbReference type="ARBA" id="ARBA00023237"/>
    </source>
</evidence>
<dbReference type="InterPro" id="IPR023707">
    <property type="entry name" value="OM_assembly_BamA"/>
</dbReference>
<dbReference type="GO" id="GO:0043165">
    <property type="term" value="P:Gram-negative-bacterium-type cell outer membrane assembly"/>
    <property type="evidence" value="ECO:0007669"/>
    <property type="project" value="UniProtKB-UniRule"/>
</dbReference>
<feature type="signal peptide" evidence="8">
    <location>
        <begin position="1"/>
        <end position="20"/>
    </location>
</feature>
<evidence type="ECO:0000256" key="8">
    <source>
        <dbReference type="HAMAP-Rule" id="MF_01430"/>
    </source>
</evidence>
<evidence type="ECO:0000256" key="2">
    <source>
        <dbReference type="ARBA" id="ARBA00022452"/>
    </source>
</evidence>
<evidence type="ECO:0000256" key="9">
    <source>
        <dbReference type="NCBIfam" id="TIGR03303"/>
    </source>
</evidence>
<evidence type="ECO:0000256" key="1">
    <source>
        <dbReference type="ARBA" id="ARBA00004370"/>
    </source>
</evidence>
<organism evidence="11 12">
    <name type="scientific">Candidatus Finniella inopinata</name>
    <dbReference type="NCBI Taxonomy" id="1696036"/>
    <lineage>
        <taxon>Bacteria</taxon>
        <taxon>Pseudomonadati</taxon>
        <taxon>Pseudomonadota</taxon>
        <taxon>Alphaproteobacteria</taxon>
        <taxon>Holosporales</taxon>
        <taxon>Candidatus Paracaedibacteraceae</taxon>
        <taxon>Candidatus Finniella</taxon>
    </lineage>
</organism>
<feature type="domain" description="POTRA" evidence="10">
    <location>
        <begin position="344"/>
        <end position="417"/>
    </location>
</feature>
<evidence type="ECO:0000259" key="10">
    <source>
        <dbReference type="PROSITE" id="PS51779"/>
    </source>
</evidence>
<sequence length="751" mass="84876" precursor="true">MFKKAFLFTFVFIFSQSLWADPVTIKDIKIQGNQRIESETVLSYLSAKVGQTLDQGKLDQCLKDLFATGYFIDVHVRINGQVLIVEVEENPIINRVVFEGNSKLKDDIITQEVRLRPREVLSRTRIQEAQQRILEIYRRMGRFGARVDPKIIKLPENRVDLVFEINEGPVTYVRSIQFVGNKHISSKKLEEYMLTKRARWYRFFAVDDVYDPDRFIGDQQTLRKLYNDSGYADFRILSAVAELSPDQKDFYLTFTVEEGKLYTFGKVDIVSHIPSIKAETLRSEIAFAEKETFSGRLIEKSVNAITHAAGTQGFAFVSIEPKVVKNPETQTVDITFEVKEGPRVYIEKIVLVGNDRTHDDVIRRELMLHEGDAYNAAKIKQSEMNLKDLQYFKTVTVETEQGSAPDQAQLIVKVEEQSTGELGLSIGYSTMDGPLANVKIVERNFRGKGQVVHADFTVAKKRQDFDIGIIEPYFLGRNLQASADIFSVRSTRFNAYHQLTNGFNLGLGYRLSDYWSQGWNYGLKQDKVDHISVFASPIIRQQAGNSLTSALTHTISYDRRDSRVMPTSGYILSLSNTYAGLGGSVNYLRNDANANWYYSPLEEVVLGLKGALGGVERVNKTIRVTDSVMLGADSFRGFAYGGLGPRDMSTQETDPLGGTRYWTATAEMMFPLGLPSEFGIRGAIFTDVGSLWRPGKSSSTVIDKRTMRQSVGIGIAWSSPFGPLRIDYALPVRKEKFDKTQRILLGFSTRF</sequence>
<evidence type="ECO:0000256" key="5">
    <source>
        <dbReference type="ARBA" id="ARBA00022737"/>
    </source>
</evidence>
<dbReference type="AlphaFoldDB" id="A0A4Q7DHD9"/>
<feature type="domain" description="POTRA" evidence="10">
    <location>
        <begin position="171"/>
        <end position="259"/>
    </location>
</feature>
<dbReference type="Pfam" id="PF07244">
    <property type="entry name" value="POTRA"/>
    <property type="match status" value="5"/>
</dbReference>
<dbReference type="Gene3D" id="3.10.20.310">
    <property type="entry name" value="membrane protein fhac"/>
    <property type="match status" value="5"/>
</dbReference>
<dbReference type="GO" id="GO:0009279">
    <property type="term" value="C:cell outer membrane"/>
    <property type="evidence" value="ECO:0007669"/>
    <property type="project" value="UniProtKB-SubCell"/>
</dbReference>
<dbReference type="OrthoDB" id="9803054at2"/>
<dbReference type="HAMAP" id="MF_01430">
    <property type="entry name" value="OM_assembly_BamA"/>
    <property type="match status" value="1"/>
</dbReference>
<dbReference type="PANTHER" id="PTHR12815:SF23">
    <property type="entry name" value="OUTER MEMBRANE PROTEIN ASSEMBLY FACTOR BAMA"/>
    <property type="match status" value="1"/>
</dbReference>
<dbReference type="Pfam" id="PF01103">
    <property type="entry name" value="Omp85"/>
    <property type="match status" value="1"/>
</dbReference>
<dbReference type="Gene3D" id="2.40.160.50">
    <property type="entry name" value="membrane protein fhac: a member of the omp85/tpsb transporter family"/>
    <property type="match status" value="1"/>
</dbReference>
<comment type="subunit">
    <text evidence="8">Part of the Bam complex.</text>
</comment>
<reference evidence="11 12" key="1">
    <citation type="submission" date="2018-10" db="EMBL/GenBank/DDBJ databases">
        <title>An updated phylogeny of the Alphaproteobacteria reveals that the parasitic Rickettsiales and Holosporales have independent origins.</title>
        <authorList>
            <person name="Munoz-Gomez S.A."/>
            <person name="Hess S."/>
            <person name="Burger G."/>
            <person name="Lang B.F."/>
            <person name="Susko E."/>
            <person name="Slamovits C.H."/>
            <person name="Roger A.J."/>
        </authorList>
    </citation>
    <scope>NUCLEOTIDE SEQUENCE [LARGE SCALE GENOMIC DNA]</scope>
    <source>
        <strain evidence="11">HOLO01</strain>
    </source>
</reference>
<comment type="caution">
    <text evidence="11">The sequence shown here is derived from an EMBL/GenBank/DDBJ whole genome shotgun (WGS) entry which is preliminary data.</text>
</comment>
<keyword evidence="4 8" id="KW-0732">Signal</keyword>
<dbReference type="InterPro" id="IPR000184">
    <property type="entry name" value="Bac_surfAg_D15"/>
</dbReference>
<dbReference type="PANTHER" id="PTHR12815">
    <property type="entry name" value="SORTING AND ASSEMBLY MACHINERY SAMM50 PROTEIN FAMILY MEMBER"/>
    <property type="match status" value="1"/>
</dbReference>
<protein>
    <recommendedName>
        <fullName evidence="8 9">Outer membrane protein assembly factor BamA</fullName>
    </recommendedName>
</protein>
<keyword evidence="5 8" id="KW-0677">Repeat</keyword>
<name>A0A4Q7DHD9_9PROT</name>
<evidence type="ECO:0000256" key="6">
    <source>
        <dbReference type="ARBA" id="ARBA00023136"/>
    </source>
</evidence>
<keyword evidence="7 8" id="KW-0998">Cell outer membrane</keyword>
<dbReference type="NCBIfam" id="TIGR03303">
    <property type="entry name" value="OM_YaeT"/>
    <property type="match status" value="1"/>
</dbReference>
<dbReference type="InterPro" id="IPR034746">
    <property type="entry name" value="POTRA"/>
</dbReference>
<keyword evidence="6 8" id="KW-0472">Membrane</keyword>
<feature type="domain" description="POTRA" evidence="10">
    <location>
        <begin position="23"/>
        <end position="90"/>
    </location>
</feature>
<comment type="similarity">
    <text evidence="8">Belongs to the BamA family.</text>
</comment>
<feature type="domain" description="POTRA" evidence="10">
    <location>
        <begin position="91"/>
        <end position="168"/>
    </location>
</feature>
<accession>A0A4Q7DHD9</accession>
<evidence type="ECO:0000313" key="12">
    <source>
        <dbReference type="Proteomes" id="UP000293550"/>
    </source>
</evidence>
<keyword evidence="3 8" id="KW-0812">Transmembrane</keyword>
<comment type="function">
    <text evidence="8">Part of the outer membrane protein assembly complex, which is involved in assembly and insertion of beta-barrel proteins into the outer membrane.</text>
</comment>
<keyword evidence="12" id="KW-1185">Reference proteome</keyword>
<evidence type="ECO:0000256" key="4">
    <source>
        <dbReference type="ARBA" id="ARBA00022729"/>
    </source>
</evidence>
<gene>
    <name evidence="8 11" type="primary">bamA</name>
    <name evidence="11" type="ORF">EQU50_06515</name>
</gene>
<evidence type="ECO:0000313" key="11">
    <source>
        <dbReference type="EMBL" id="RZI45750.1"/>
    </source>
</evidence>
<feature type="chain" id="PRO_5021056588" description="Outer membrane protein assembly factor BamA" evidence="8">
    <location>
        <begin position="21"/>
        <end position="751"/>
    </location>
</feature>